<dbReference type="Proteomes" id="UP000215483">
    <property type="component" value="Unassembled WGS sequence"/>
</dbReference>
<reference evidence="1 2" key="1">
    <citation type="submission" date="2016-07" db="EMBL/GenBank/DDBJ databases">
        <title>Draft genome of Streptomyces diastatochromogenes.</title>
        <authorList>
            <person name="Podduturi R."/>
            <person name="Lukassen M.B."/>
            <person name="Clausen N."/>
            <person name="Nielsen J.L."/>
            <person name="Jorgensen N.O."/>
        </authorList>
    </citation>
    <scope>NUCLEOTIDE SEQUENCE [LARGE SCALE GENOMIC DNA]</scope>
    <source>
        <strain evidence="1 2">DSM 40608</strain>
    </source>
</reference>
<dbReference type="EMBL" id="MCGQ01000042">
    <property type="protein sequence ID" value="OXY89634.1"/>
    <property type="molecule type" value="Genomic_DNA"/>
</dbReference>
<keyword evidence="2" id="KW-1185">Reference proteome</keyword>
<dbReference type="AlphaFoldDB" id="A0A233S1W8"/>
<sequence length="152" mass="16125">MCRRAFGTTAQVTSTVELGGGMYSTTYRIAGDGLGEPVILCVAPAPELQFVSEHELMRNEYAPCPTSRPSRTSFRACCSPTGRRKSSAGAGWCRSHLGGAPSPVRLGDDPRTFSPGFFARLGTIAKDVHCVGPHSTRPCLVATSPSHTSRAL</sequence>
<gene>
    <name evidence="1" type="ORF">BEK98_37070</name>
</gene>
<name>A0A233S1W8_STRDA</name>
<protein>
    <recommendedName>
        <fullName evidence="3">Aminoglycoside phosphotransferase domain-containing protein</fullName>
    </recommendedName>
</protein>
<evidence type="ECO:0000313" key="1">
    <source>
        <dbReference type="EMBL" id="OXY89634.1"/>
    </source>
</evidence>
<comment type="caution">
    <text evidence="1">The sequence shown here is derived from an EMBL/GenBank/DDBJ whole genome shotgun (WGS) entry which is preliminary data.</text>
</comment>
<evidence type="ECO:0000313" key="2">
    <source>
        <dbReference type="Proteomes" id="UP000215483"/>
    </source>
</evidence>
<proteinExistence type="predicted"/>
<accession>A0A233S1W8</accession>
<evidence type="ECO:0008006" key="3">
    <source>
        <dbReference type="Google" id="ProtNLM"/>
    </source>
</evidence>
<organism evidence="1 2">
    <name type="scientific">Streptomyces diastatochromogenes</name>
    <dbReference type="NCBI Taxonomy" id="42236"/>
    <lineage>
        <taxon>Bacteria</taxon>
        <taxon>Bacillati</taxon>
        <taxon>Actinomycetota</taxon>
        <taxon>Actinomycetes</taxon>
        <taxon>Kitasatosporales</taxon>
        <taxon>Streptomycetaceae</taxon>
        <taxon>Streptomyces</taxon>
    </lineage>
</organism>